<gene>
    <name evidence="1" type="ORF">ASPTUDRAFT_50419</name>
</gene>
<organism evidence="1 2">
    <name type="scientific">Aspergillus tubingensis (strain CBS 134.48)</name>
    <dbReference type="NCBI Taxonomy" id="767770"/>
    <lineage>
        <taxon>Eukaryota</taxon>
        <taxon>Fungi</taxon>
        <taxon>Dikarya</taxon>
        <taxon>Ascomycota</taxon>
        <taxon>Pezizomycotina</taxon>
        <taxon>Eurotiomycetes</taxon>
        <taxon>Eurotiomycetidae</taxon>
        <taxon>Eurotiales</taxon>
        <taxon>Aspergillaceae</taxon>
        <taxon>Aspergillus</taxon>
        <taxon>Aspergillus subgen. Circumdati</taxon>
    </lineage>
</organism>
<accession>A0A1L9NGX3</accession>
<sequence length="64" mass="7004">MASAIAGAVLERTIYSACSLGFVPIAIRLRLFEILAKAWDGPLSSEAVLDLYRKQMKPGDPEPR</sequence>
<dbReference type="Proteomes" id="UP000184304">
    <property type="component" value="Unassembled WGS sequence"/>
</dbReference>
<proteinExistence type="predicted"/>
<dbReference type="EMBL" id="KV878179">
    <property type="protein sequence ID" value="OJI88493.1"/>
    <property type="molecule type" value="Genomic_DNA"/>
</dbReference>
<name>A0A1L9NGX3_ASPTC</name>
<evidence type="ECO:0000313" key="1">
    <source>
        <dbReference type="EMBL" id="OJI88493.1"/>
    </source>
</evidence>
<evidence type="ECO:0000313" key="2">
    <source>
        <dbReference type="Proteomes" id="UP000184304"/>
    </source>
</evidence>
<reference evidence="2" key="1">
    <citation type="journal article" date="2017" name="Genome Biol.">
        <title>Comparative genomics reveals high biological diversity and specific adaptations in the industrially and medically important fungal genus Aspergillus.</title>
        <authorList>
            <person name="de Vries R.P."/>
            <person name="Riley R."/>
            <person name="Wiebenga A."/>
            <person name="Aguilar-Osorio G."/>
            <person name="Amillis S."/>
            <person name="Uchima C.A."/>
            <person name="Anderluh G."/>
            <person name="Asadollahi M."/>
            <person name="Askin M."/>
            <person name="Barry K."/>
            <person name="Battaglia E."/>
            <person name="Bayram O."/>
            <person name="Benocci T."/>
            <person name="Braus-Stromeyer S.A."/>
            <person name="Caldana C."/>
            <person name="Canovas D."/>
            <person name="Cerqueira G.C."/>
            <person name="Chen F."/>
            <person name="Chen W."/>
            <person name="Choi C."/>
            <person name="Clum A."/>
            <person name="Dos Santos R.A."/>
            <person name="Damasio A.R."/>
            <person name="Diallinas G."/>
            <person name="Emri T."/>
            <person name="Fekete E."/>
            <person name="Flipphi M."/>
            <person name="Freyberg S."/>
            <person name="Gallo A."/>
            <person name="Gournas C."/>
            <person name="Habgood R."/>
            <person name="Hainaut M."/>
            <person name="Harispe M.L."/>
            <person name="Henrissat B."/>
            <person name="Hilden K.S."/>
            <person name="Hope R."/>
            <person name="Hossain A."/>
            <person name="Karabika E."/>
            <person name="Karaffa L."/>
            <person name="Karanyi Z."/>
            <person name="Krasevec N."/>
            <person name="Kuo A."/>
            <person name="Kusch H."/>
            <person name="LaButti K."/>
            <person name="Lagendijk E.L."/>
            <person name="Lapidus A."/>
            <person name="Levasseur A."/>
            <person name="Lindquist E."/>
            <person name="Lipzen A."/>
            <person name="Logrieco A.F."/>
            <person name="MacCabe A."/>
            <person name="Maekelae M.R."/>
            <person name="Malavazi I."/>
            <person name="Melin P."/>
            <person name="Meyer V."/>
            <person name="Mielnichuk N."/>
            <person name="Miskei M."/>
            <person name="Molnar A.P."/>
            <person name="Mule G."/>
            <person name="Ngan C.Y."/>
            <person name="Orejas M."/>
            <person name="Orosz E."/>
            <person name="Ouedraogo J.P."/>
            <person name="Overkamp K.M."/>
            <person name="Park H.-S."/>
            <person name="Perrone G."/>
            <person name="Piumi F."/>
            <person name="Punt P.J."/>
            <person name="Ram A.F."/>
            <person name="Ramon A."/>
            <person name="Rauscher S."/>
            <person name="Record E."/>
            <person name="Riano-Pachon D.M."/>
            <person name="Robert V."/>
            <person name="Roehrig J."/>
            <person name="Ruller R."/>
            <person name="Salamov A."/>
            <person name="Salih N.S."/>
            <person name="Samson R.A."/>
            <person name="Sandor E."/>
            <person name="Sanguinetti M."/>
            <person name="Schuetze T."/>
            <person name="Sepcic K."/>
            <person name="Shelest E."/>
            <person name="Sherlock G."/>
            <person name="Sophianopoulou V."/>
            <person name="Squina F.M."/>
            <person name="Sun H."/>
            <person name="Susca A."/>
            <person name="Todd R.B."/>
            <person name="Tsang A."/>
            <person name="Unkles S.E."/>
            <person name="van de Wiele N."/>
            <person name="van Rossen-Uffink D."/>
            <person name="Oliveira J.V."/>
            <person name="Vesth T.C."/>
            <person name="Visser J."/>
            <person name="Yu J.-H."/>
            <person name="Zhou M."/>
            <person name="Andersen M.R."/>
            <person name="Archer D.B."/>
            <person name="Baker S.E."/>
            <person name="Benoit I."/>
            <person name="Brakhage A.A."/>
            <person name="Braus G.H."/>
            <person name="Fischer R."/>
            <person name="Frisvad J.C."/>
            <person name="Goldman G.H."/>
            <person name="Houbraken J."/>
            <person name="Oakley B."/>
            <person name="Pocsi I."/>
            <person name="Scazzocchio C."/>
            <person name="Seiboth B."/>
            <person name="vanKuyk P.A."/>
            <person name="Wortman J."/>
            <person name="Dyer P.S."/>
            <person name="Grigoriev I.V."/>
        </authorList>
    </citation>
    <scope>NUCLEOTIDE SEQUENCE [LARGE SCALE GENOMIC DNA]</scope>
    <source>
        <strain evidence="2">CBS 134.48</strain>
    </source>
</reference>
<dbReference type="VEuPathDB" id="FungiDB:ASPTUDRAFT_50419"/>
<keyword evidence="2" id="KW-1185">Reference proteome</keyword>
<feature type="non-terminal residue" evidence="1">
    <location>
        <position position="64"/>
    </location>
</feature>
<protein>
    <submittedName>
        <fullName evidence="1">Uncharacterized protein</fullName>
    </submittedName>
</protein>
<dbReference type="AlphaFoldDB" id="A0A1L9NGX3"/>